<dbReference type="Gene3D" id="3.40.462.20">
    <property type="match status" value="1"/>
</dbReference>
<dbReference type="EMBL" id="LQPH01000145">
    <property type="protein sequence ID" value="ORW18489.1"/>
    <property type="molecule type" value="Genomic_DNA"/>
</dbReference>
<evidence type="ECO:0000313" key="9">
    <source>
        <dbReference type="Proteomes" id="UP000193781"/>
    </source>
</evidence>
<proteinExistence type="inferred from homology"/>
<sequence length="488" mass="49265">MTTNRSRPLDPSTQRGISRQAFLRGAVGMFATGAVLGTARAAADPATGWGGLASSIGGTVVLPANGAQFSTSKKVFNSFYDSSNPAAVVTVSSQADVQKAIAFATANNLKIAPRGGGHSYVGASSANGTMVLDLRGLPGGANFDGNNVTVTPATTLYAIHQALAGAGRAIPSGTCPTVGVAGLALGGGIGPDTRHAGLTCDALQSATVVLPSGDVVTASANDNPDLFWALRGGGGGNFGVTTSMTFSTFATADSDVVRLDFPPASATQVLVGWQSWLSAADRNTWGIVDLMVGSAPNCHVLATCPAGAGSGVVDAIKSAVGVAPTSVSNKTMSRTDLMMFLAGGSATPPPRAFIAGSDVIGPVDSAAAHAIATAIGQWPSGAGQASALVDPLGGAVADVAAGNTAFPWRNQSAVLQWYVEPSSSQVTAANNWLSSAHQAVQQISVGGYVNYLEANGAPARYFGSNLSRLTTVRQKYDPNRVMFSGLDF</sequence>
<dbReference type="PROSITE" id="PS00862">
    <property type="entry name" value="OX2_COVAL_FAD"/>
    <property type="match status" value="1"/>
</dbReference>
<dbReference type="InterPro" id="IPR036318">
    <property type="entry name" value="FAD-bd_PCMH-like_sf"/>
</dbReference>
<keyword evidence="9" id="KW-1185">Reference proteome</keyword>
<evidence type="ECO:0000256" key="6">
    <source>
        <dbReference type="SAM" id="Phobius"/>
    </source>
</evidence>
<comment type="caution">
    <text evidence="8">The sequence shown here is derived from an EMBL/GenBank/DDBJ whole genome shotgun (WGS) entry which is preliminary data.</text>
</comment>
<keyword evidence="6" id="KW-0812">Transmembrane</keyword>
<gene>
    <name evidence="8" type="ORF">AWC17_10475</name>
</gene>
<dbReference type="Pfam" id="PF08031">
    <property type="entry name" value="BBE"/>
    <property type="match status" value="1"/>
</dbReference>
<evidence type="ECO:0000256" key="5">
    <source>
        <dbReference type="ARBA" id="ARBA00023002"/>
    </source>
</evidence>
<dbReference type="InterPro" id="IPR050416">
    <property type="entry name" value="FAD-linked_Oxidoreductase"/>
</dbReference>
<dbReference type="GO" id="GO:0071949">
    <property type="term" value="F:FAD binding"/>
    <property type="evidence" value="ECO:0007669"/>
    <property type="project" value="InterPro"/>
</dbReference>
<feature type="transmembrane region" description="Helical" evidence="6">
    <location>
        <begin position="21"/>
        <end position="39"/>
    </location>
</feature>
<dbReference type="STRING" id="244292.ABW17_24000"/>
<dbReference type="SUPFAM" id="SSF56176">
    <property type="entry name" value="FAD-binding/transporter-associated domain-like"/>
    <property type="match status" value="1"/>
</dbReference>
<reference evidence="8 9" key="1">
    <citation type="submission" date="2016-01" db="EMBL/GenBank/DDBJ databases">
        <title>The new phylogeny of the genus Mycobacterium.</title>
        <authorList>
            <person name="Tarcisio F."/>
            <person name="Conor M."/>
            <person name="Antonella G."/>
            <person name="Elisabetta G."/>
            <person name="Giulia F.S."/>
            <person name="Sara T."/>
            <person name="Anna F."/>
            <person name="Clotilde B."/>
            <person name="Roberto B."/>
            <person name="Veronica D.S."/>
            <person name="Fabio R."/>
            <person name="Monica P."/>
            <person name="Olivier J."/>
            <person name="Enrico T."/>
            <person name="Nicola S."/>
        </authorList>
    </citation>
    <scope>NUCLEOTIDE SEQUENCE [LARGE SCALE GENOMIC DNA]</scope>
    <source>
        <strain evidence="8 9">DSM 44803</strain>
    </source>
</reference>
<name>A0A1X1Z583_9MYCO</name>
<dbReference type="GO" id="GO:0016491">
    <property type="term" value="F:oxidoreductase activity"/>
    <property type="evidence" value="ECO:0007669"/>
    <property type="project" value="UniProtKB-KW"/>
</dbReference>
<dbReference type="PROSITE" id="PS51387">
    <property type="entry name" value="FAD_PCMH"/>
    <property type="match status" value="1"/>
</dbReference>
<keyword evidence="6" id="KW-1133">Transmembrane helix</keyword>
<dbReference type="PANTHER" id="PTHR42973:SF39">
    <property type="entry name" value="FAD-BINDING PCMH-TYPE DOMAIN-CONTAINING PROTEIN"/>
    <property type="match status" value="1"/>
</dbReference>
<evidence type="ECO:0000256" key="4">
    <source>
        <dbReference type="ARBA" id="ARBA00022827"/>
    </source>
</evidence>
<dbReference type="Pfam" id="PF01565">
    <property type="entry name" value="FAD_binding_4"/>
    <property type="match status" value="1"/>
</dbReference>
<dbReference type="Proteomes" id="UP000193781">
    <property type="component" value="Unassembled WGS sequence"/>
</dbReference>
<comment type="cofactor">
    <cofactor evidence="1">
        <name>FAD</name>
        <dbReference type="ChEBI" id="CHEBI:57692"/>
    </cofactor>
</comment>
<dbReference type="Gene3D" id="3.30.465.10">
    <property type="match status" value="1"/>
</dbReference>
<dbReference type="AlphaFoldDB" id="A0A1X1Z583"/>
<evidence type="ECO:0000256" key="2">
    <source>
        <dbReference type="ARBA" id="ARBA00005466"/>
    </source>
</evidence>
<dbReference type="InterPro" id="IPR016166">
    <property type="entry name" value="FAD-bd_PCMH"/>
</dbReference>
<dbReference type="Gene3D" id="3.30.43.10">
    <property type="entry name" value="Uridine Diphospho-n-acetylenolpyruvylglucosamine Reductase, domain 2"/>
    <property type="match status" value="1"/>
</dbReference>
<dbReference type="InterPro" id="IPR006311">
    <property type="entry name" value="TAT_signal"/>
</dbReference>
<dbReference type="RefSeq" id="WP_046182892.1">
    <property type="nucleotide sequence ID" value="NZ_JACKSS010000016.1"/>
</dbReference>
<keyword evidence="6" id="KW-0472">Membrane</keyword>
<evidence type="ECO:0000256" key="3">
    <source>
        <dbReference type="ARBA" id="ARBA00022630"/>
    </source>
</evidence>
<dbReference type="InterPro" id="IPR012951">
    <property type="entry name" value="BBE"/>
</dbReference>
<organism evidence="8 9">
    <name type="scientific">Mycobacterium nebraskense</name>
    <dbReference type="NCBI Taxonomy" id="244292"/>
    <lineage>
        <taxon>Bacteria</taxon>
        <taxon>Bacillati</taxon>
        <taxon>Actinomycetota</taxon>
        <taxon>Actinomycetes</taxon>
        <taxon>Mycobacteriales</taxon>
        <taxon>Mycobacteriaceae</taxon>
        <taxon>Mycobacterium</taxon>
    </lineage>
</organism>
<dbReference type="InterPro" id="IPR016167">
    <property type="entry name" value="FAD-bd_PCMH_sub1"/>
</dbReference>
<evidence type="ECO:0000256" key="1">
    <source>
        <dbReference type="ARBA" id="ARBA00001974"/>
    </source>
</evidence>
<dbReference type="PROSITE" id="PS51318">
    <property type="entry name" value="TAT"/>
    <property type="match status" value="1"/>
</dbReference>
<protein>
    <submittedName>
        <fullName evidence="8">Oxidoreductase</fullName>
    </submittedName>
</protein>
<evidence type="ECO:0000313" key="8">
    <source>
        <dbReference type="EMBL" id="ORW18489.1"/>
    </source>
</evidence>
<dbReference type="InterPro" id="IPR006093">
    <property type="entry name" value="Oxy_OxRdtase_FAD_BS"/>
</dbReference>
<comment type="similarity">
    <text evidence="2">Belongs to the oxygen-dependent FAD-linked oxidoreductase family.</text>
</comment>
<dbReference type="PANTHER" id="PTHR42973">
    <property type="entry name" value="BINDING OXIDOREDUCTASE, PUTATIVE (AFU_ORTHOLOGUE AFUA_1G17690)-RELATED"/>
    <property type="match status" value="1"/>
</dbReference>
<keyword evidence="5" id="KW-0560">Oxidoreductase</keyword>
<dbReference type="InterPro" id="IPR006094">
    <property type="entry name" value="Oxid_FAD_bind_N"/>
</dbReference>
<keyword evidence="3" id="KW-0285">Flavoprotein</keyword>
<dbReference type="InterPro" id="IPR016169">
    <property type="entry name" value="FAD-bd_PCMH_sub2"/>
</dbReference>
<evidence type="ECO:0000259" key="7">
    <source>
        <dbReference type="PROSITE" id="PS51387"/>
    </source>
</evidence>
<keyword evidence="4" id="KW-0274">FAD</keyword>
<dbReference type="OrthoDB" id="9775082at2"/>
<accession>A0A1X1Z583</accession>
<feature type="domain" description="FAD-binding PCMH-type" evidence="7">
    <location>
        <begin position="81"/>
        <end position="251"/>
    </location>
</feature>